<dbReference type="AlphaFoldDB" id="A0A2U3E359"/>
<proteinExistence type="predicted"/>
<evidence type="ECO:0000313" key="2">
    <source>
        <dbReference type="EMBL" id="PWI68942.1"/>
    </source>
</evidence>
<name>A0A2U3E359_PURLI</name>
<dbReference type="Proteomes" id="UP000245956">
    <property type="component" value="Unassembled WGS sequence"/>
</dbReference>
<comment type="caution">
    <text evidence="2">The sequence shown here is derived from an EMBL/GenBank/DDBJ whole genome shotgun (WGS) entry which is preliminary data.</text>
</comment>
<evidence type="ECO:0000313" key="3">
    <source>
        <dbReference type="Proteomes" id="UP000245956"/>
    </source>
</evidence>
<feature type="compositionally biased region" description="Low complexity" evidence="1">
    <location>
        <begin position="54"/>
        <end position="71"/>
    </location>
</feature>
<gene>
    <name evidence="2" type="ORF">PCL_01327</name>
</gene>
<accession>A0A2U3E359</accession>
<protein>
    <submittedName>
        <fullName evidence="2">Uncharacterized protein</fullName>
    </submittedName>
</protein>
<sequence>MLQQSKKGATGLKCRVCPALVTAPRIDGTGVGLRGSSIQFVDEDILLGNQQRASSSPFSTSDCTTTTSSVSDLYDEAESADLRPDHQLSNNTI</sequence>
<organism evidence="2 3">
    <name type="scientific">Purpureocillium lilacinum</name>
    <name type="common">Paecilomyces lilacinus</name>
    <dbReference type="NCBI Taxonomy" id="33203"/>
    <lineage>
        <taxon>Eukaryota</taxon>
        <taxon>Fungi</taxon>
        <taxon>Dikarya</taxon>
        <taxon>Ascomycota</taxon>
        <taxon>Pezizomycotina</taxon>
        <taxon>Sordariomycetes</taxon>
        <taxon>Hypocreomycetidae</taxon>
        <taxon>Hypocreales</taxon>
        <taxon>Ophiocordycipitaceae</taxon>
        <taxon>Purpureocillium</taxon>
    </lineage>
</organism>
<evidence type="ECO:0000256" key="1">
    <source>
        <dbReference type="SAM" id="MobiDB-lite"/>
    </source>
</evidence>
<reference evidence="2 3" key="1">
    <citation type="journal article" date="2016" name="Front. Microbiol.">
        <title>Genome and transcriptome sequences reveal the specific parasitism of the nematophagous Purpureocillium lilacinum 36-1.</title>
        <authorList>
            <person name="Xie J."/>
            <person name="Li S."/>
            <person name="Mo C."/>
            <person name="Xiao X."/>
            <person name="Peng D."/>
            <person name="Wang G."/>
            <person name="Xiao Y."/>
        </authorList>
    </citation>
    <scope>NUCLEOTIDE SEQUENCE [LARGE SCALE GENOMIC DNA]</scope>
    <source>
        <strain evidence="2 3">36-1</strain>
    </source>
</reference>
<dbReference type="EMBL" id="LCWV01000013">
    <property type="protein sequence ID" value="PWI68942.1"/>
    <property type="molecule type" value="Genomic_DNA"/>
</dbReference>
<feature type="region of interest" description="Disordered" evidence="1">
    <location>
        <begin position="51"/>
        <end position="93"/>
    </location>
</feature>